<feature type="chain" id="PRO_5035152969" evidence="3">
    <location>
        <begin position="26"/>
        <end position="142"/>
    </location>
</feature>
<evidence type="ECO:0000313" key="4">
    <source>
        <dbReference type="Proteomes" id="UP000008143"/>
    </source>
</evidence>
<accession>A0A8J0R842</accession>
<gene>
    <name evidence="5 6" type="primary">LOC101732764</name>
</gene>
<dbReference type="OMA" id="ICMLILS"/>
<dbReference type="AGR" id="Xenbase:XB-GENE-29086399"/>
<dbReference type="GeneID" id="101732764"/>
<evidence type="ECO:0000256" key="1">
    <source>
        <dbReference type="SAM" id="MobiDB-lite"/>
    </source>
</evidence>
<feature type="signal peptide" evidence="3">
    <location>
        <begin position="1"/>
        <end position="25"/>
    </location>
</feature>
<keyword evidence="2" id="KW-1133">Transmembrane helix</keyword>
<evidence type="ECO:0000256" key="2">
    <source>
        <dbReference type="SAM" id="Phobius"/>
    </source>
</evidence>
<feature type="region of interest" description="Disordered" evidence="1">
    <location>
        <begin position="77"/>
        <end position="142"/>
    </location>
</feature>
<dbReference type="Xenbase" id="XB-GENE-29086399">
    <property type="gene designation" value="LOC101732764"/>
</dbReference>
<keyword evidence="3" id="KW-0732">Signal</keyword>
<reference evidence="5" key="1">
    <citation type="submission" date="2025-08" db="UniProtKB">
        <authorList>
            <consortium name="RefSeq"/>
        </authorList>
    </citation>
    <scope>IDENTIFICATION</scope>
    <source>
        <strain evidence="5">Nigerian</strain>
        <tissue evidence="5">Liver and blood</tissue>
    </source>
</reference>
<keyword evidence="4" id="KW-1185">Reference proteome</keyword>
<evidence type="ECO:0000313" key="5">
    <source>
        <dbReference type="RefSeq" id="XP_004918645.1"/>
    </source>
</evidence>
<evidence type="ECO:0000313" key="6">
    <source>
        <dbReference type="Xenbase" id="XB-GENE-29086399"/>
    </source>
</evidence>
<organism evidence="4 5">
    <name type="scientific">Xenopus tropicalis</name>
    <name type="common">Western clawed frog</name>
    <name type="synonym">Silurana tropicalis</name>
    <dbReference type="NCBI Taxonomy" id="8364"/>
    <lineage>
        <taxon>Eukaryota</taxon>
        <taxon>Metazoa</taxon>
        <taxon>Chordata</taxon>
        <taxon>Craniata</taxon>
        <taxon>Vertebrata</taxon>
        <taxon>Euteleostomi</taxon>
        <taxon>Amphibia</taxon>
        <taxon>Batrachia</taxon>
        <taxon>Anura</taxon>
        <taxon>Pipoidea</taxon>
        <taxon>Pipidae</taxon>
        <taxon>Xenopodinae</taxon>
        <taxon>Xenopus</taxon>
        <taxon>Silurana</taxon>
    </lineage>
</organism>
<dbReference type="AlphaFoldDB" id="A0A8J0R842"/>
<evidence type="ECO:0000256" key="3">
    <source>
        <dbReference type="SAM" id="SignalP"/>
    </source>
</evidence>
<dbReference type="KEGG" id="xtr:101732764"/>
<keyword evidence="2" id="KW-0472">Membrane</keyword>
<sequence length="142" mass="15762">MANCSQFKKVYLRLLSTCLIHVIKAVPRCSVTECLEGTYCCEPESKTYLDYSWYGPLFICMLVVFSVLCLCGICNNGCQSQSRSAPPSPSPRGIPMRDMWAPPPYSEVTSKPFLYPPSDASPPSYHSVIQDPRTPALQQGES</sequence>
<name>A0A8J0R842_XENTR</name>
<protein>
    <submittedName>
        <fullName evidence="5">Uncharacterized protein LOC101732764 isoform X1</fullName>
    </submittedName>
</protein>
<proteinExistence type="predicted"/>
<dbReference type="Proteomes" id="UP000008143">
    <property type="component" value="Chromosome 10"/>
</dbReference>
<keyword evidence="2" id="KW-0812">Transmembrane</keyword>
<dbReference type="OrthoDB" id="6629737at2759"/>
<feature type="transmembrane region" description="Helical" evidence="2">
    <location>
        <begin position="53"/>
        <end position="74"/>
    </location>
</feature>
<dbReference type="RefSeq" id="XP_004918645.1">
    <property type="nucleotide sequence ID" value="XM_004918588.4"/>
</dbReference>